<dbReference type="EC" id="2.3.2.27" evidence="4"/>
<evidence type="ECO:0000313" key="15">
    <source>
        <dbReference type="Proteomes" id="UP001652661"/>
    </source>
</evidence>
<evidence type="ECO:0000256" key="4">
    <source>
        <dbReference type="ARBA" id="ARBA00012483"/>
    </source>
</evidence>
<dbReference type="SUPFAM" id="SSF57850">
    <property type="entry name" value="RING/U-box"/>
    <property type="match status" value="1"/>
</dbReference>
<dbReference type="Pfam" id="PF25447">
    <property type="entry name" value="RING_ZNF598"/>
    <property type="match status" value="1"/>
</dbReference>
<evidence type="ECO:0000256" key="7">
    <source>
        <dbReference type="ARBA" id="ARBA00022679"/>
    </source>
</evidence>
<dbReference type="InterPro" id="IPR013083">
    <property type="entry name" value="Znf_RING/FYVE/PHD"/>
</dbReference>
<feature type="region of interest" description="Disordered" evidence="13">
    <location>
        <begin position="58"/>
        <end position="96"/>
    </location>
</feature>
<dbReference type="Gene3D" id="3.30.40.10">
    <property type="entry name" value="Zinc/RING finger domain, C3HC4 (zinc finger)"/>
    <property type="match status" value="1"/>
</dbReference>
<accession>A0A6P4IH82</accession>
<protein>
    <recommendedName>
        <fullName evidence="4">RING-type E3 ubiquitin transferase</fullName>
        <ecNumber evidence="4">2.3.2.27</ecNumber>
    </recommendedName>
</protein>
<feature type="compositionally biased region" description="Low complexity" evidence="13">
    <location>
        <begin position="522"/>
        <end position="534"/>
    </location>
</feature>
<dbReference type="GO" id="GO:0072344">
    <property type="term" value="P:rescue of stalled ribosome"/>
    <property type="evidence" value="ECO:0007669"/>
    <property type="project" value="InterPro"/>
</dbReference>
<dbReference type="InterPro" id="IPR057634">
    <property type="entry name" value="PAH_ZNF598/HEL2"/>
</dbReference>
<dbReference type="CDD" id="cd16615">
    <property type="entry name" value="RING-HC_ZNF598"/>
    <property type="match status" value="1"/>
</dbReference>
<gene>
    <name evidence="16" type="primary">LOC108078373</name>
</gene>
<dbReference type="InterPro" id="IPR013087">
    <property type="entry name" value="Znf_C2H2_type"/>
</dbReference>
<feature type="compositionally biased region" description="Polar residues" evidence="13">
    <location>
        <begin position="735"/>
        <end position="744"/>
    </location>
</feature>
<feature type="domain" description="RING-type" evidence="14">
    <location>
        <begin position="106"/>
        <end position="146"/>
    </location>
</feature>
<comment type="similarity">
    <text evidence="11">Belongs to the ZNF598/HEL2 family.</text>
</comment>
<comment type="subcellular location">
    <subcellularLocation>
        <location evidence="2">Cytoplasm</location>
    </subcellularLocation>
</comment>
<evidence type="ECO:0000256" key="8">
    <source>
        <dbReference type="ARBA" id="ARBA00022723"/>
    </source>
</evidence>
<dbReference type="PROSITE" id="PS00028">
    <property type="entry name" value="ZINC_FINGER_C2H2_1"/>
    <property type="match status" value="2"/>
</dbReference>
<evidence type="ECO:0000256" key="1">
    <source>
        <dbReference type="ARBA" id="ARBA00000900"/>
    </source>
</evidence>
<evidence type="ECO:0000256" key="13">
    <source>
        <dbReference type="SAM" id="MobiDB-lite"/>
    </source>
</evidence>
<evidence type="ECO:0000256" key="6">
    <source>
        <dbReference type="ARBA" id="ARBA00022553"/>
    </source>
</evidence>
<keyword evidence="5" id="KW-0963">Cytoplasm</keyword>
<feature type="region of interest" description="Disordered" evidence="13">
    <location>
        <begin position="522"/>
        <end position="548"/>
    </location>
</feature>
<evidence type="ECO:0000256" key="2">
    <source>
        <dbReference type="ARBA" id="ARBA00004496"/>
    </source>
</evidence>
<keyword evidence="6" id="KW-0597">Phosphoprotein</keyword>
<dbReference type="GeneID" id="108078373"/>
<dbReference type="GO" id="GO:0016567">
    <property type="term" value="P:protein ubiquitination"/>
    <property type="evidence" value="ECO:0007669"/>
    <property type="project" value="TreeGrafter"/>
</dbReference>
<dbReference type="GO" id="GO:0008270">
    <property type="term" value="F:zinc ion binding"/>
    <property type="evidence" value="ECO:0007669"/>
    <property type="project" value="UniProtKB-KW"/>
</dbReference>
<dbReference type="Proteomes" id="UP001652661">
    <property type="component" value="Chromosome 2R"/>
</dbReference>
<dbReference type="InterPro" id="IPR001841">
    <property type="entry name" value="Znf_RING"/>
</dbReference>
<feature type="compositionally biased region" description="Basic and acidic residues" evidence="13">
    <location>
        <begin position="697"/>
        <end position="710"/>
    </location>
</feature>
<comment type="catalytic activity">
    <reaction evidence="1">
        <text>S-ubiquitinyl-[E2 ubiquitin-conjugating enzyme]-L-cysteine + [acceptor protein]-L-lysine = [E2 ubiquitin-conjugating enzyme]-L-cysteine + N(6)-ubiquitinyl-[acceptor protein]-L-lysine.</text>
        <dbReference type="EC" id="2.3.2.27"/>
    </reaction>
</comment>
<keyword evidence="8" id="KW-0479">Metal-binding</keyword>
<dbReference type="GO" id="GO:0043022">
    <property type="term" value="F:ribosome binding"/>
    <property type="evidence" value="ECO:0007669"/>
    <property type="project" value="TreeGrafter"/>
</dbReference>
<evidence type="ECO:0000313" key="16">
    <source>
        <dbReference type="RefSeq" id="XP_017027690.2"/>
    </source>
</evidence>
<feature type="region of interest" description="Disordered" evidence="13">
    <location>
        <begin position="651"/>
        <end position="762"/>
    </location>
</feature>
<dbReference type="PANTHER" id="PTHR22938:SF0">
    <property type="entry name" value="E3 UBIQUITIN-PROTEIN LIGASE ZNF598"/>
    <property type="match status" value="1"/>
</dbReference>
<feature type="compositionally biased region" description="Low complexity" evidence="13">
    <location>
        <begin position="711"/>
        <end position="721"/>
    </location>
</feature>
<dbReference type="Pfam" id="PF23202">
    <property type="entry name" value="PAH_ZNF598"/>
    <property type="match status" value="1"/>
</dbReference>
<keyword evidence="10" id="KW-0862">Zinc</keyword>
<evidence type="ECO:0000256" key="3">
    <source>
        <dbReference type="ARBA" id="ARBA00004906"/>
    </source>
</evidence>
<keyword evidence="15" id="KW-1185">Reference proteome</keyword>
<name>A0A6P4IH82_DROKI</name>
<keyword evidence="9 12" id="KW-0863">Zinc-finger</keyword>
<evidence type="ECO:0000256" key="10">
    <source>
        <dbReference type="ARBA" id="ARBA00022833"/>
    </source>
</evidence>
<dbReference type="InterPro" id="IPR041888">
    <property type="entry name" value="RING-HC_ZNF598/HEL2"/>
</dbReference>
<proteinExistence type="inferred from homology"/>
<dbReference type="GO" id="GO:0005737">
    <property type="term" value="C:cytoplasm"/>
    <property type="evidence" value="ECO:0007669"/>
    <property type="project" value="UniProtKB-SubCell"/>
</dbReference>
<organism evidence="15 16">
    <name type="scientific">Drosophila kikkawai</name>
    <name type="common">Fruit fly</name>
    <dbReference type="NCBI Taxonomy" id="30033"/>
    <lineage>
        <taxon>Eukaryota</taxon>
        <taxon>Metazoa</taxon>
        <taxon>Ecdysozoa</taxon>
        <taxon>Arthropoda</taxon>
        <taxon>Hexapoda</taxon>
        <taxon>Insecta</taxon>
        <taxon>Pterygota</taxon>
        <taxon>Neoptera</taxon>
        <taxon>Endopterygota</taxon>
        <taxon>Diptera</taxon>
        <taxon>Brachycera</taxon>
        <taxon>Muscomorpha</taxon>
        <taxon>Ephydroidea</taxon>
        <taxon>Drosophilidae</taxon>
        <taxon>Drosophila</taxon>
        <taxon>Sophophora</taxon>
    </lineage>
</organism>
<dbReference type="PANTHER" id="PTHR22938">
    <property type="entry name" value="ZINC FINGER PROTEIN 598"/>
    <property type="match status" value="1"/>
</dbReference>
<feature type="compositionally biased region" description="Polar residues" evidence="13">
    <location>
        <begin position="677"/>
        <end position="696"/>
    </location>
</feature>
<dbReference type="OrthoDB" id="3838338at2759"/>
<evidence type="ECO:0000256" key="9">
    <source>
        <dbReference type="ARBA" id="ARBA00022771"/>
    </source>
</evidence>
<dbReference type="InterPro" id="IPR044288">
    <property type="entry name" value="ZNF598/HEL2"/>
</dbReference>
<sequence>MTLNTAPSRAEKLRVSESPLFILRGTRLHTVFTAISLRPWQQVIFPFPVAALERESERMQNVKTRSGARSSHHRRPRPGAAAGSTESAGVKPETTDYQVGNDDNACVVCFKNVDIYSIGDCDHPVCYECSTRMRVLCQQNECPICRHVLSKVLFTLEKLPYRELEANNRSDFYSKKYRIGFCSAEIQQKFFKLLDHPCPKCDVPPYRTFQGLRNHVRSEHSLHYCDLCVETLKIFTFERRCYTQQELQLHNTKGDPDNRSHRGHPLCEYCKKRYVDRDELFRHLRREHYFCHFCDADGCNEFYNDYADLADHFRQEHFLCEEGKCATVQFVGAFHNEIAYKVHVANVHGKSLNKQQAKQTRTLQLEITLGPRGRSGQTEQGIANMRARNDEHSDYLDELPSTSTQRQVSIDADNEEQFPTLRGASTAPSVSLVRPPPPSMRNLSGTSGLARTKENFPALGGGNGGVVGGGPTGSSLFTRAAQSQHPVAAVFKKPTSGASSAVRAAAPSNGMLLHVSNRPAAGASAASSKKAAPPQMDFPALPGKGNKKNLRNLEEDMLPSGSGMPMTNVSAKHRTLVDDYVSVANPTTFQKLQMVQQEENEAKARQEALKKSAPKLTAAEFPTLGPSASSSASFGRANVSKPVNGSAALNWAKPVSEKKQRELENRKAKVAPAPVLPTTSAKPATKASNNNVAEQQGNKKDKKAKDKKSNQENQPKAPAAAKQKEKNNNNEQKASANGTPSTPVRNPPGLGSGGPLRPPPGFMSNVTVNSVAKLPNNLTFTSSMGETYNIVPSPYTYTDPPDTGFRNQKLVDQFIEILKTPEALNEFRLLSTKFRDGSCTGQAYYEHCQCAMLSSFYKLFPELLAMLPDISKQQELYLVHKQHLNSLSPSQLKSVPSLEVCKVCKQILIAQDLEGHQQVHELKKNFPALGSSASNSQRK</sequence>
<reference evidence="15" key="1">
    <citation type="submission" date="2025-05" db="UniProtKB">
        <authorList>
            <consortium name="RefSeq"/>
        </authorList>
    </citation>
    <scope>NUCLEOTIDE SEQUENCE [LARGE SCALE GENOMIC DNA]</scope>
    <source>
        <strain evidence="15">14028-0561.14</strain>
    </source>
</reference>
<dbReference type="GO" id="GO:0061630">
    <property type="term" value="F:ubiquitin protein ligase activity"/>
    <property type="evidence" value="ECO:0007669"/>
    <property type="project" value="UniProtKB-EC"/>
</dbReference>
<feature type="compositionally biased region" description="Basic and acidic residues" evidence="13">
    <location>
        <begin position="655"/>
        <end position="667"/>
    </location>
</feature>
<keyword evidence="7" id="KW-0808">Transferase</keyword>
<dbReference type="RefSeq" id="XP_017027690.2">
    <property type="nucleotide sequence ID" value="XM_017172201.2"/>
</dbReference>
<dbReference type="SMART" id="SM00355">
    <property type="entry name" value="ZnF_C2H2"/>
    <property type="match status" value="5"/>
</dbReference>
<evidence type="ECO:0000256" key="5">
    <source>
        <dbReference type="ARBA" id="ARBA00022490"/>
    </source>
</evidence>
<reference evidence="16" key="2">
    <citation type="submission" date="2025-08" db="UniProtKB">
        <authorList>
            <consortium name="RefSeq"/>
        </authorList>
    </citation>
    <scope>IDENTIFICATION</scope>
    <source>
        <strain evidence="16">14028-0561.14</strain>
        <tissue evidence="16">Whole fly</tissue>
    </source>
</reference>
<dbReference type="PROSITE" id="PS50089">
    <property type="entry name" value="ZF_RING_2"/>
    <property type="match status" value="1"/>
</dbReference>
<evidence type="ECO:0000256" key="12">
    <source>
        <dbReference type="PROSITE-ProRule" id="PRU00175"/>
    </source>
</evidence>
<dbReference type="AlphaFoldDB" id="A0A6P4IH82"/>
<comment type="pathway">
    <text evidence="3">Protein modification; protein ubiquitination.</text>
</comment>
<evidence type="ECO:0000256" key="11">
    <source>
        <dbReference type="ARBA" id="ARBA00035113"/>
    </source>
</evidence>
<evidence type="ECO:0000259" key="14">
    <source>
        <dbReference type="PROSITE" id="PS50089"/>
    </source>
</evidence>